<dbReference type="InterPro" id="IPR004035">
    <property type="entry name" value="Endouclease-III_FeS-bd_BS"/>
</dbReference>
<dbReference type="SUPFAM" id="SSF48150">
    <property type="entry name" value="DNA-glycosylase"/>
    <property type="match status" value="1"/>
</dbReference>
<evidence type="ECO:0000259" key="10">
    <source>
        <dbReference type="SMART" id="SM00478"/>
    </source>
</evidence>
<dbReference type="GO" id="GO:0051536">
    <property type="term" value="F:iron-sulfur cluster binding"/>
    <property type="evidence" value="ECO:0007669"/>
    <property type="project" value="UniProtKB-KW"/>
</dbReference>
<keyword evidence="9" id="KW-0326">Glycosidase</keyword>
<dbReference type="CDD" id="cd00056">
    <property type="entry name" value="ENDO3c"/>
    <property type="match status" value="1"/>
</dbReference>
<dbReference type="GO" id="GO:0046872">
    <property type="term" value="F:metal ion binding"/>
    <property type="evidence" value="ECO:0007669"/>
    <property type="project" value="UniProtKB-KW"/>
</dbReference>
<comment type="similarity">
    <text evidence="2">Belongs to the Nth/MutY family.</text>
</comment>
<gene>
    <name evidence="11" type="ORF">ACFR9T_02120</name>
</gene>
<dbReference type="GO" id="GO:0016798">
    <property type="term" value="F:hydrolase activity, acting on glycosyl bonds"/>
    <property type="evidence" value="ECO:0007669"/>
    <property type="project" value="UniProtKB-KW"/>
</dbReference>
<evidence type="ECO:0000256" key="2">
    <source>
        <dbReference type="ARBA" id="ARBA00008343"/>
    </source>
</evidence>
<evidence type="ECO:0000256" key="8">
    <source>
        <dbReference type="ARBA" id="ARBA00023204"/>
    </source>
</evidence>
<proteinExistence type="inferred from homology"/>
<reference evidence="11 12" key="1">
    <citation type="journal article" date="2019" name="Int. J. Syst. Evol. Microbiol.">
        <title>The Global Catalogue of Microorganisms (GCM) 10K type strain sequencing project: providing services to taxonomists for standard genome sequencing and annotation.</title>
        <authorList>
            <consortium name="The Broad Institute Genomics Platform"/>
            <consortium name="The Broad Institute Genome Sequencing Center for Infectious Disease"/>
            <person name="Wu L."/>
            <person name="Ma J."/>
        </authorList>
    </citation>
    <scope>NUCLEOTIDE SEQUENCE [LARGE SCALE GENOMIC DNA]</scope>
    <source>
        <strain evidence="11 12">CGMCC 1.12689</strain>
    </source>
</reference>
<sequence>MFDPQHAFVDPLLAWYERNGRHDLPWREPERTPFELLLAEILLQRTTAEAVAGAYRPFAARYPTPETVAVATTDEIRTHVAPLGLVKRAAYLRRCASEILARHSGDVPREYPELVNLHGVGEYTARSVLIHVTGLGIAAVDTNVKRLLSRFFDVNPDRNRIAVLADALTPSTRSADFQHAMLDFAAEVCTAGSPACSSCPLRGSCESSEEQFTPR</sequence>
<comment type="cofactor">
    <cofactor evidence="1">
        <name>[4Fe-4S] cluster</name>
        <dbReference type="ChEBI" id="CHEBI:49883"/>
    </cofactor>
</comment>
<dbReference type="RefSeq" id="WP_256417229.1">
    <property type="nucleotide sequence ID" value="NZ_JANHDL010000002.1"/>
</dbReference>
<dbReference type="InterPro" id="IPR011257">
    <property type="entry name" value="DNA_glycosylase"/>
</dbReference>
<dbReference type="PANTHER" id="PTHR42944:SF1">
    <property type="entry name" value="ADENINE DNA GLYCOSYLASE"/>
    <property type="match status" value="1"/>
</dbReference>
<dbReference type="Gene3D" id="1.10.1670.10">
    <property type="entry name" value="Helix-hairpin-Helix base-excision DNA repair enzymes (C-terminal)"/>
    <property type="match status" value="1"/>
</dbReference>
<evidence type="ECO:0000256" key="1">
    <source>
        <dbReference type="ARBA" id="ARBA00001966"/>
    </source>
</evidence>
<accession>A0ABD6BYA0</accession>
<evidence type="ECO:0000256" key="7">
    <source>
        <dbReference type="ARBA" id="ARBA00023014"/>
    </source>
</evidence>
<evidence type="ECO:0000313" key="12">
    <source>
        <dbReference type="Proteomes" id="UP001597185"/>
    </source>
</evidence>
<keyword evidence="12" id="KW-1185">Reference proteome</keyword>
<feature type="domain" description="HhH-GPD" evidence="10">
    <location>
        <begin position="42"/>
        <end position="187"/>
    </location>
</feature>
<dbReference type="InterPro" id="IPR044298">
    <property type="entry name" value="MIG/MutY"/>
</dbReference>
<evidence type="ECO:0000256" key="4">
    <source>
        <dbReference type="ARBA" id="ARBA00022763"/>
    </source>
</evidence>
<dbReference type="GO" id="GO:0140097">
    <property type="term" value="F:catalytic activity, acting on DNA"/>
    <property type="evidence" value="ECO:0007669"/>
    <property type="project" value="UniProtKB-ARBA"/>
</dbReference>
<dbReference type="PANTHER" id="PTHR42944">
    <property type="entry name" value="ADENINE DNA GLYCOSYLASE"/>
    <property type="match status" value="1"/>
</dbReference>
<dbReference type="Pfam" id="PF00730">
    <property type="entry name" value="HhH-GPD"/>
    <property type="match status" value="1"/>
</dbReference>
<dbReference type="PROSITE" id="PS00764">
    <property type="entry name" value="ENDONUCLEASE_III_1"/>
    <property type="match status" value="1"/>
</dbReference>
<keyword evidence="5" id="KW-0378">Hydrolase</keyword>
<dbReference type="Gene3D" id="1.10.340.30">
    <property type="entry name" value="Hypothetical protein, domain 2"/>
    <property type="match status" value="1"/>
</dbReference>
<evidence type="ECO:0000256" key="5">
    <source>
        <dbReference type="ARBA" id="ARBA00022801"/>
    </source>
</evidence>
<dbReference type="Pfam" id="PF10576">
    <property type="entry name" value="EndIII_4Fe-2S"/>
    <property type="match status" value="1"/>
</dbReference>
<name>A0ABD6BYA0_9EURY</name>
<dbReference type="GO" id="GO:0006281">
    <property type="term" value="P:DNA repair"/>
    <property type="evidence" value="ECO:0007669"/>
    <property type="project" value="UniProtKB-KW"/>
</dbReference>
<dbReference type="EMBL" id="JBHUDB010000001">
    <property type="protein sequence ID" value="MFD1569394.1"/>
    <property type="molecule type" value="Genomic_DNA"/>
</dbReference>
<dbReference type="AlphaFoldDB" id="A0ABD6BYA0"/>
<dbReference type="InterPro" id="IPR003265">
    <property type="entry name" value="HhH-GPD_domain"/>
</dbReference>
<evidence type="ECO:0000256" key="9">
    <source>
        <dbReference type="ARBA" id="ARBA00023295"/>
    </source>
</evidence>
<keyword evidence="7" id="KW-0411">Iron-sulfur</keyword>
<protein>
    <submittedName>
        <fullName evidence="11">A/G-specific adenine glycosylase</fullName>
    </submittedName>
</protein>
<keyword evidence="8" id="KW-0234">DNA repair</keyword>
<dbReference type="InterPro" id="IPR023170">
    <property type="entry name" value="HhH_base_excis_C"/>
</dbReference>
<keyword evidence="6" id="KW-0408">Iron</keyword>
<keyword evidence="4" id="KW-0227">DNA damage</keyword>
<evidence type="ECO:0000313" key="11">
    <source>
        <dbReference type="EMBL" id="MFD1569394.1"/>
    </source>
</evidence>
<evidence type="ECO:0000256" key="6">
    <source>
        <dbReference type="ARBA" id="ARBA00023004"/>
    </source>
</evidence>
<comment type="caution">
    <text evidence="11">The sequence shown here is derived from an EMBL/GenBank/DDBJ whole genome shotgun (WGS) entry which is preliminary data.</text>
</comment>
<dbReference type="Proteomes" id="UP001597185">
    <property type="component" value="Unassembled WGS sequence"/>
</dbReference>
<keyword evidence="3" id="KW-0479">Metal-binding</keyword>
<dbReference type="SMART" id="SM00478">
    <property type="entry name" value="ENDO3c"/>
    <property type="match status" value="1"/>
</dbReference>
<dbReference type="PIRSF" id="PIRSF001435">
    <property type="entry name" value="Nth"/>
    <property type="match status" value="1"/>
</dbReference>
<organism evidence="11 12">
    <name type="scientific">Halorubrum laminariae</name>
    <dbReference type="NCBI Taxonomy" id="1433523"/>
    <lineage>
        <taxon>Archaea</taxon>
        <taxon>Methanobacteriati</taxon>
        <taxon>Methanobacteriota</taxon>
        <taxon>Stenosarchaea group</taxon>
        <taxon>Halobacteria</taxon>
        <taxon>Halobacteriales</taxon>
        <taxon>Haloferacaceae</taxon>
        <taxon>Halorubrum</taxon>
    </lineage>
</organism>
<dbReference type="SMART" id="SM00525">
    <property type="entry name" value="FES"/>
    <property type="match status" value="1"/>
</dbReference>
<dbReference type="InterPro" id="IPR003651">
    <property type="entry name" value="Endonuclease3_FeS-loop_motif"/>
</dbReference>
<evidence type="ECO:0000256" key="3">
    <source>
        <dbReference type="ARBA" id="ARBA00022723"/>
    </source>
</evidence>